<dbReference type="OrthoDB" id="233190at2"/>
<keyword evidence="1" id="KW-0175">Coiled coil</keyword>
<dbReference type="Proteomes" id="UP000318878">
    <property type="component" value="Unassembled WGS sequence"/>
</dbReference>
<feature type="compositionally biased region" description="Polar residues" evidence="2">
    <location>
        <begin position="405"/>
        <end position="425"/>
    </location>
</feature>
<evidence type="ECO:0000256" key="1">
    <source>
        <dbReference type="SAM" id="Coils"/>
    </source>
</evidence>
<feature type="compositionally biased region" description="Low complexity" evidence="2">
    <location>
        <begin position="452"/>
        <end position="477"/>
    </location>
</feature>
<gene>
    <name evidence="3" type="ORF">Enr8_36970</name>
</gene>
<name>A0A5C5V1A7_9BACT</name>
<feature type="region of interest" description="Disordered" evidence="2">
    <location>
        <begin position="314"/>
        <end position="481"/>
    </location>
</feature>
<evidence type="ECO:0000313" key="3">
    <source>
        <dbReference type="EMBL" id="TWT31773.1"/>
    </source>
</evidence>
<dbReference type="RefSeq" id="WP_146434174.1">
    <property type="nucleotide sequence ID" value="NZ_SJPF01000004.1"/>
</dbReference>
<protein>
    <recommendedName>
        <fullName evidence="5">IncA protein</fullName>
    </recommendedName>
</protein>
<accession>A0A5C5V1A7</accession>
<sequence length="593" mass="63605">MSRAHARRNSLEISLFPFLAVLICTVGALIVLLVVLVQQARASADSAPAQVEVSAEPEATPPPAAPSIPLAELEDLRRLRTEQREQLDEERLQLGGIEDHIRRLTTEIRRLDDQVKLLQQQRDAKMSDQAEIDRQLDEVRRQMAEAQQKLDEEREKAAKKKPSYALIPYDGPNGTRRQPIYVECMGDRVVLQPEGIELYGADFRPPLGAGNPLDAALRAVREYRMKQNPNSPDPYPLLVVRPDGAESYAAARDAMLSWDAEFGYELVDDELELQYPPSDPFLAQMLMRTVEVARRRKLAVMRAAPREYGRVEDTGLLSATSRGGFTPSGGGNADDGSPFGKNGFLEQGAPLGGQPGAGSRRMAGPNGEATFDRSQGTPGGSQQFDRASSGGQGTMAASLPGGYQTEAQRNAQGPQLSSASGQNAMSLPAGSTDGGQGNPNGDSTKSGGYGSPQGQSTASQAGGSPSSGGSAPMAPQSLAQTRGRNWALPGQSARATGITRPIHVVVTADKIVLVPEKGSNKRPQVVPLQTDVRGGIDEFVSQVWTRIEDWGIAGRGIYWKPTLKVDVQPGADRNFAELSALLNGSGLEVARNQ</sequence>
<keyword evidence="4" id="KW-1185">Reference proteome</keyword>
<evidence type="ECO:0000313" key="4">
    <source>
        <dbReference type="Proteomes" id="UP000318878"/>
    </source>
</evidence>
<comment type="caution">
    <text evidence="3">The sequence shown here is derived from an EMBL/GenBank/DDBJ whole genome shotgun (WGS) entry which is preliminary data.</text>
</comment>
<proteinExistence type="predicted"/>
<dbReference type="AlphaFoldDB" id="A0A5C5V1A7"/>
<dbReference type="EMBL" id="SJPF01000004">
    <property type="protein sequence ID" value="TWT31773.1"/>
    <property type="molecule type" value="Genomic_DNA"/>
</dbReference>
<reference evidence="3 4" key="1">
    <citation type="submission" date="2019-02" db="EMBL/GenBank/DDBJ databases">
        <title>Deep-cultivation of Planctomycetes and their phenomic and genomic characterization uncovers novel biology.</title>
        <authorList>
            <person name="Wiegand S."/>
            <person name="Jogler M."/>
            <person name="Boedeker C."/>
            <person name="Pinto D."/>
            <person name="Vollmers J."/>
            <person name="Rivas-Marin E."/>
            <person name="Kohn T."/>
            <person name="Peeters S.H."/>
            <person name="Heuer A."/>
            <person name="Rast P."/>
            <person name="Oberbeckmann S."/>
            <person name="Bunk B."/>
            <person name="Jeske O."/>
            <person name="Meyerdierks A."/>
            <person name="Storesund J.E."/>
            <person name="Kallscheuer N."/>
            <person name="Luecker S."/>
            <person name="Lage O.M."/>
            <person name="Pohl T."/>
            <person name="Merkel B.J."/>
            <person name="Hornburger P."/>
            <person name="Mueller R.-W."/>
            <person name="Bruemmer F."/>
            <person name="Labrenz M."/>
            <person name="Spormann A.M."/>
            <person name="Op Den Camp H."/>
            <person name="Overmann J."/>
            <person name="Amann R."/>
            <person name="Jetten M.S.M."/>
            <person name="Mascher T."/>
            <person name="Medema M.H."/>
            <person name="Devos D.P."/>
            <person name="Kaster A.-K."/>
            <person name="Ovreas L."/>
            <person name="Rohde M."/>
            <person name="Galperin M.Y."/>
            <person name="Jogler C."/>
        </authorList>
    </citation>
    <scope>NUCLEOTIDE SEQUENCE [LARGE SCALE GENOMIC DNA]</scope>
    <source>
        <strain evidence="3 4">Enr8</strain>
    </source>
</reference>
<evidence type="ECO:0008006" key="5">
    <source>
        <dbReference type="Google" id="ProtNLM"/>
    </source>
</evidence>
<organism evidence="3 4">
    <name type="scientific">Blastopirellula retiformator</name>
    <dbReference type="NCBI Taxonomy" id="2527970"/>
    <lineage>
        <taxon>Bacteria</taxon>
        <taxon>Pseudomonadati</taxon>
        <taxon>Planctomycetota</taxon>
        <taxon>Planctomycetia</taxon>
        <taxon>Pirellulales</taxon>
        <taxon>Pirellulaceae</taxon>
        <taxon>Blastopirellula</taxon>
    </lineage>
</organism>
<evidence type="ECO:0000256" key="2">
    <source>
        <dbReference type="SAM" id="MobiDB-lite"/>
    </source>
</evidence>
<feature type="compositionally biased region" description="Polar residues" evidence="2">
    <location>
        <begin position="372"/>
        <end position="386"/>
    </location>
</feature>
<dbReference type="Gene3D" id="1.10.287.1490">
    <property type="match status" value="1"/>
</dbReference>
<feature type="coiled-coil region" evidence="1">
    <location>
        <begin position="70"/>
        <end position="160"/>
    </location>
</feature>